<dbReference type="SMART" id="SM00032">
    <property type="entry name" value="CCP"/>
    <property type="match status" value="2"/>
</dbReference>
<evidence type="ECO:0000259" key="5">
    <source>
        <dbReference type="PROSITE" id="PS50923"/>
    </source>
</evidence>
<dbReference type="PROSITE" id="PS50825">
    <property type="entry name" value="HYR"/>
    <property type="match status" value="1"/>
</dbReference>
<dbReference type="InterPro" id="IPR000436">
    <property type="entry name" value="Sushi_SCR_CCP_dom"/>
</dbReference>
<comment type="caution">
    <text evidence="6">The sequence shown here is derived from an EMBL/GenBank/DDBJ whole genome shotgun (WGS) entry which is preliminary data.</text>
</comment>
<comment type="caution">
    <text evidence="3">Lacks conserved residue(s) required for the propagation of feature annotation.</text>
</comment>
<dbReference type="AlphaFoldDB" id="A0A8J4Y4D1"/>
<dbReference type="Gene3D" id="2.10.70.10">
    <property type="entry name" value="Complement Module, domain 1"/>
    <property type="match status" value="2"/>
</dbReference>
<keyword evidence="1" id="KW-0677">Repeat</keyword>
<keyword evidence="3" id="KW-0768">Sushi</keyword>
<dbReference type="EMBL" id="JACEEZ010011451">
    <property type="protein sequence ID" value="KAG0721268.1"/>
    <property type="molecule type" value="Genomic_DNA"/>
</dbReference>
<organism evidence="6 7">
    <name type="scientific">Chionoecetes opilio</name>
    <name type="common">Atlantic snow crab</name>
    <name type="synonym">Cancer opilio</name>
    <dbReference type="NCBI Taxonomy" id="41210"/>
    <lineage>
        <taxon>Eukaryota</taxon>
        <taxon>Metazoa</taxon>
        <taxon>Ecdysozoa</taxon>
        <taxon>Arthropoda</taxon>
        <taxon>Crustacea</taxon>
        <taxon>Multicrustacea</taxon>
        <taxon>Malacostraca</taxon>
        <taxon>Eumalacostraca</taxon>
        <taxon>Eucarida</taxon>
        <taxon>Decapoda</taxon>
        <taxon>Pleocyemata</taxon>
        <taxon>Brachyura</taxon>
        <taxon>Eubrachyura</taxon>
        <taxon>Majoidea</taxon>
        <taxon>Majidae</taxon>
        <taxon>Chionoecetes</taxon>
    </lineage>
</organism>
<dbReference type="Pfam" id="PF00084">
    <property type="entry name" value="Sushi"/>
    <property type="match status" value="2"/>
</dbReference>
<evidence type="ECO:0000259" key="4">
    <source>
        <dbReference type="PROSITE" id="PS50825"/>
    </source>
</evidence>
<dbReference type="PANTHER" id="PTHR46343">
    <property type="entry name" value="HYR DOMAIN-CONTAINING PROTEIN"/>
    <property type="match status" value="1"/>
</dbReference>
<feature type="disulfide bond" evidence="3">
    <location>
        <begin position="40"/>
        <end position="67"/>
    </location>
</feature>
<dbReference type="PROSITE" id="PS50923">
    <property type="entry name" value="SUSHI"/>
    <property type="match status" value="2"/>
</dbReference>
<evidence type="ECO:0000256" key="3">
    <source>
        <dbReference type="PROSITE-ProRule" id="PRU00302"/>
    </source>
</evidence>
<dbReference type="InterPro" id="IPR003410">
    <property type="entry name" value="HYR_dom"/>
</dbReference>
<keyword evidence="2 3" id="KW-1015">Disulfide bond</keyword>
<keyword evidence="7" id="KW-1185">Reference proteome</keyword>
<evidence type="ECO:0000256" key="1">
    <source>
        <dbReference type="ARBA" id="ARBA00022737"/>
    </source>
</evidence>
<accession>A0A8J4Y4D1</accession>
<protein>
    <submittedName>
        <fullName evidence="6">Sushi, von Willebrand factor type A, EGF and pentraxin domain-containing protein 1</fullName>
    </submittedName>
</protein>
<dbReference type="OrthoDB" id="6515930at2759"/>
<proteinExistence type="predicted"/>
<dbReference type="SUPFAM" id="SSF57535">
    <property type="entry name" value="Complement control module/SCR domain"/>
    <property type="match status" value="2"/>
</dbReference>
<reference evidence="6" key="1">
    <citation type="submission" date="2020-07" db="EMBL/GenBank/DDBJ databases">
        <title>The High-quality genome of the commercially important snow crab, Chionoecetes opilio.</title>
        <authorList>
            <person name="Jeong J.-H."/>
            <person name="Ryu S."/>
        </authorList>
    </citation>
    <scope>NUCLEOTIDE SEQUENCE</scope>
    <source>
        <strain evidence="6">MADBK_172401_WGS</strain>
        <tissue evidence="6">Digestive gland</tissue>
    </source>
</reference>
<dbReference type="PANTHER" id="PTHR46343:SF2">
    <property type="entry name" value="SUSHI_VON WILLEBRAND FACTOR TYPE A_EGF_PENTRAXIN DOMAIN-CONTAINING 1"/>
    <property type="match status" value="1"/>
</dbReference>
<sequence length="263" mass="28873">MIVFFHSTVKSCQELHGLANGTLQCSQQRSTIDTECTFVCDPGFQLVGSRTRTCLPVAMWDGIPAYCKPIFCPILPPVRHGRVSPSSCASTKPRYGINCEFTCDSGYQLSGPRKTSCGGPGEWSAALKTTRCIDVTPPVIQCPDNQTVATEPHESYALVRWDGPHVTDNSGDHVGVASLPVTSQPMKLFLGSHAITYRAKDKMGNRAACTFSITVLDEEAPRVDWCESPPIFLSHEEDVDVYWEEPLFSDNSGKEVQVRQGKV</sequence>
<gene>
    <name evidence="6" type="primary">Svep1_4</name>
    <name evidence="6" type="ORF">GWK47_046798</name>
</gene>
<evidence type="ECO:0000256" key="2">
    <source>
        <dbReference type="ARBA" id="ARBA00023157"/>
    </source>
</evidence>
<feature type="domain" description="HYR" evidence="4">
    <location>
        <begin position="133"/>
        <end position="217"/>
    </location>
</feature>
<dbReference type="InterPro" id="IPR043555">
    <property type="entry name" value="SRPX-like"/>
</dbReference>
<dbReference type="Proteomes" id="UP000770661">
    <property type="component" value="Unassembled WGS sequence"/>
</dbReference>
<feature type="domain" description="Sushi" evidence="5">
    <location>
        <begin position="10"/>
        <end position="69"/>
    </location>
</feature>
<feature type="domain" description="Sushi" evidence="5">
    <location>
        <begin position="70"/>
        <end position="134"/>
    </location>
</feature>
<name>A0A8J4Y4D1_CHIOP</name>
<dbReference type="InterPro" id="IPR035976">
    <property type="entry name" value="Sushi/SCR/CCP_sf"/>
</dbReference>
<dbReference type="CDD" id="cd00033">
    <property type="entry name" value="CCP"/>
    <property type="match status" value="2"/>
</dbReference>
<evidence type="ECO:0000313" key="6">
    <source>
        <dbReference type="EMBL" id="KAG0721268.1"/>
    </source>
</evidence>
<dbReference type="Pfam" id="PF02494">
    <property type="entry name" value="HYR"/>
    <property type="match status" value="1"/>
</dbReference>
<evidence type="ECO:0000313" key="7">
    <source>
        <dbReference type="Proteomes" id="UP000770661"/>
    </source>
</evidence>